<accession>A0A9Q8W9R0</accession>
<organism evidence="1 2">
    <name type="scientific">Colletotrichum lupini</name>
    <dbReference type="NCBI Taxonomy" id="145971"/>
    <lineage>
        <taxon>Eukaryota</taxon>
        <taxon>Fungi</taxon>
        <taxon>Dikarya</taxon>
        <taxon>Ascomycota</taxon>
        <taxon>Pezizomycotina</taxon>
        <taxon>Sordariomycetes</taxon>
        <taxon>Hypocreomycetidae</taxon>
        <taxon>Glomerellales</taxon>
        <taxon>Glomerellaceae</taxon>
        <taxon>Colletotrichum</taxon>
        <taxon>Colletotrichum acutatum species complex</taxon>
    </lineage>
</organism>
<gene>
    <name evidence="1" type="ORF">CLUP02_01479</name>
</gene>
<dbReference type="RefSeq" id="XP_049136476.1">
    <property type="nucleotide sequence ID" value="XM_049280519.1"/>
</dbReference>
<sequence length="243" mass="26478">MQVKAGVVEDPVLSVSQIFPGAKKSLSNHPAPDKTRLTSVRTVSEDSFGPKFQVASSGKAIAVSMDHEFVSHVFNNRISNWMYRGMGLLRKFSPVTWASLGCPIYKTRIAVLPRTGFPALLPPAFHIFITPIPYPAGPFSNPVCKLNQAIVPSQSWTLSSYVLSVLSFNVLDVGSFMNLTVRDSKAGPIFCQFVVRGLTSLVGQPGNYLPGSRDLPLASRAIVVAAPAWYYTYLIDLSSIIQT</sequence>
<proteinExistence type="predicted"/>
<keyword evidence="2" id="KW-1185">Reference proteome</keyword>
<dbReference type="AlphaFoldDB" id="A0A9Q8W9R0"/>
<reference evidence="1" key="1">
    <citation type="journal article" date="2021" name="Mol. Plant Microbe Interact.">
        <title>Complete Genome Sequence of the Plant-Pathogenic Fungus Colletotrichum lupini.</title>
        <authorList>
            <person name="Baroncelli R."/>
            <person name="Pensec F."/>
            <person name="Da Lio D."/>
            <person name="Boufleur T."/>
            <person name="Vicente I."/>
            <person name="Sarrocco S."/>
            <person name="Picot A."/>
            <person name="Baraldi E."/>
            <person name="Sukno S."/>
            <person name="Thon M."/>
            <person name="Le Floch G."/>
        </authorList>
    </citation>
    <scope>NUCLEOTIDE SEQUENCE</scope>
    <source>
        <strain evidence="1">IMI 504893</strain>
    </source>
</reference>
<evidence type="ECO:0000313" key="1">
    <source>
        <dbReference type="EMBL" id="UQC74827.1"/>
    </source>
</evidence>
<dbReference type="KEGG" id="clup:CLUP02_01479"/>
<dbReference type="GeneID" id="73335529"/>
<dbReference type="EMBL" id="CP019471">
    <property type="protein sequence ID" value="UQC74827.1"/>
    <property type="molecule type" value="Genomic_DNA"/>
</dbReference>
<protein>
    <submittedName>
        <fullName evidence="1">Uncharacterized protein</fullName>
    </submittedName>
</protein>
<evidence type="ECO:0000313" key="2">
    <source>
        <dbReference type="Proteomes" id="UP000830671"/>
    </source>
</evidence>
<name>A0A9Q8W9R0_9PEZI</name>
<dbReference type="Proteomes" id="UP000830671">
    <property type="component" value="Chromosome 1"/>
</dbReference>